<protein>
    <recommendedName>
        <fullName evidence="5">DUF4595 domain-containing protein</fullName>
    </recommendedName>
</protein>
<dbReference type="EMBL" id="JACIEG010000005">
    <property type="protein sequence ID" value="MBB3970150.1"/>
    <property type="molecule type" value="Genomic_DNA"/>
</dbReference>
<evidence type="ECO:0000313" key="4">
    <source>
        <dbReference type="Proteomes" id="UP000583101"/>
    </source>
</evidence>
<dbReference type="AlphaFoldDB" id="A0A4Y8AEG6"/>
<accession>A0A4Y8AEG6</accession>
<dbReference type="Proteomes" id="UP000583101">
    <property type="component" value="Unassembled WGS sequence"/>
</dbReference>
<reference evidence="1 4" key="3">
    <citation type="submission" date="2020-08" db="EMBL/GenBank/DDBJ databases">
        <title>Genomic Encyclopedia of Type Strains, Phase IV (KMG-IV): sequencing the most valuable type-strain genomes for metagenomic binning, comparative biology and taxonomic classification.</title>
        <authorList>
            <person name="Goeker M."/>
        </authorList>
    </citation>
    <scope>NUCLEOTIDE SEQUENCE [LARGE SCALE GENOMIC DNA]</scope>
    <source>
        <strain evidence="1 4">DSM 100995</strain>
    </source>
</reference>
<evidence type="ECO:0000313" key="3">
    <source>
        <dbReference type="Proteomes" id="UP000297248"/>
    </source>
</evidence>
<dbReference type="EMBL" id="SNQG01000003">
    <property type="protein sequence ID" value="TEW66535.1"/>
    <property type="molecule type" value="Genomic_DNA"/>
</dbReference>
<dbReference type="Proteomes" id="UP000297248">
    <property type="component" value="Unassembled WGS sequence"/>
</dbReference>
<proteinExistence type="predicted"/>
<comment type="caution">
    <text evidence="2">The sequence shown here is derived from an EMBL/GenBank/DDBJ whole genome shotgun (WGS) entry which is preliminary data.</text>
</comment>
<evidence type="ECO:0000313" key="1">
    <source>
        <dbReference type="EMBL" id="MBB3970150.1"/>
    </source>
</evidence>
<reference evidence="2 3" key="1">
    <citation type="journal article" date="2016" name="Int. J. Syst. Evol. Microbiol.">
        <title>Proposal of Mucilaginibacter phyllosphaerae sp. nov. isolated from the phyllosphere of Galium album.</title>
        <authorList>
            <person name="Aydogan E.L."/>
            <person name="Busse H.J."/>
            <person name="Moser G."/>
            <person name="Muller C."/>
            <person name="Kampfer P."/>
            <person name="Glaeser S.P."/>
        </authorList>
    </citation>
    <scope>NUCLEOTIDE SEQUENCE [LARGE SCALE GENOMIC DNA]</scope>
    <source>
        <strain evidence="2 3">PP-F2FG21</strain>
    </source>
</reference>
<reference evidence="2" key="2">
    <citation type="submission" date="2019-03" db="EMBL/GenBank/DDBJ databases">
        <authorList>
            <person name="Yan Y.-Q."/>
            <person name="Du Z.-J."/>
        </authorList>
    </citation>
    <scope>NUCLEOTIDE SEQUENCE</scope>
    <source>
        <strain evidence="2">PP-F2FG21</strain>
    </source>
</reference>
<organism evidence="2 3">
    <name type="scientific">Mucilaginibacter phyllosphaerae</name>
    <dbReference type="NCBI Taxonomy" id="1812349"/>
    <lineage>
        <taxon>Bacteria</taxon>
        <taxon>Pseudomonadati</taxon>
        <taxon>Bacteroidota</taxon>
        <taxon>Sphingobacteriia</taxon>
        <taxon>Sphingobacteriales</taxon>
        <taxon>Sphingobacteriaceae</taxon>
        <taxon>Mucilaginibacter</taxon>
    </lineage>
</organism>
<dbReference type="RefSeq" id="WP_134336145.1">
    <property type="nucleotide sequence ID" value="NZ_BMCZ01000003.1"/>
</dbReference>
<sequence length="236" mass="27101">MISCTKKQKNDLQEGHVHGNVNEIIVNRYKAETKFGEIVKDKIQLHTVSTFNKAGNTEASDNTWYYGSADSAEVHNNKFSFQYDDKGHNNKIIIVNKPTEYTLKKYNGELLVEVDDFESGKLSSKAKYIYDSGNLLSEINRYDANGKFTGKEKFSYANDLVSQLQVYKANGELNFKYGLTYDDNGNTLTEKQISGEYPFSHTFKYSNIDENGNWLKCISYTNGKPETYTERIIKYR</sequence>
<keyword evidence="4" id="KW-1185">Reference proteome</keyword>
<name>A0A4Y8AEG6_9SPHI</name>
<evidence type="ECO:0000313" key="2">
    <source>
        <dbReference type="EMBL" id="TEW66535.1"/>
    </source>
</evidence>
<dbReference type="OrthoDB" id="1147226at2"/>
<evidence type="ECO:0008006" key="5">
    <source>
        <dbReference type="Google" id="ProtNLM"/>
    </source>
</evidence>
<gene>
    <name evidence="2" type="ORF">E2R65_08915</name>
    <name evidence="1" type="ORF">GGR35_002766</name>
</gene>